<reference evidence="2" key="1">
    <citation type="journal article" date="2019" name="Genomics">
        <title>Genome sequence analysis and organization of the Hyphantria cunea granulovirus (HycuGV-Hc1) from Turkey.</title>
        <authorList>
            <person name="Gencer D."/>
            <person name="Bayramoglu Z."/>
            <person name="Nalcacioglu R."/>
            <person name="Demirbag Z."/>
            <person name="Demir I."/>
        </authorList>
    </citation>
    <scope>NUCLEOTIDE SEQUENCE</scope>
    <source>
        <strain evidence="2">Hc1</strain>
    </source>
</reference>
<sequence length="332" mass="36538">MSRRESIKSYRSSGSGEGDKYKLSKMFGRRSRSPRSRSQSPGIESKTRRTTTSGESNGSGVYPNINAELPDTSGVQPIASASTASVAITPSTQIVSPAPVTSAKTLLKPEEPNLKTLTMLYNKPVNLNSVFIAKVPTLSDNPARSVQILNDYFDRILQISGGVSSFLRLTPGDTAVGYAPYVYLLYNKGMRGSTLKQSRNVIRQMYIQWADQVPRLLHAVIQVNGADPVKEVMTVVNQSVFRFVAFALSAGEVNVSKIFSNNTFPNSIVDANLNFTVLNQHNSITAAFNYQFSLVANTGRLIKRGDTREIITAQFPLSKYKLRPVVLEIYKI</sequence>
<accession>A0AAF1D2B8</accession>
<keyword evidence="3" id="KW-1185">Reference proteome</keyword>
<dbReference type="Proteomes" id="UP000831479">
    <property type="component" value="Segment"/>
</dbReference>
<dbReference type="EMBL" id="MH923363">
    <property type="protein sequence ID" value="QBQ01676.1"/>
    <property type="molecule type" value="Genomic_DNA"/>
</dbReference>
<evidence type="ECO:0000256" key="1">
    <source>
        <dbReference type="SAM" id="MobiDB-lite"/>
    </source>
</evidence>
<protein>
    <submittedName>
        <fullName evidence="2">AgseGVORF137-like protein</fullName>
    </submittedName>
</protein>
<organism evidence="2 3">
    <name type="scientific">Hyphantria cunea granulovirus</name>
    <dbReference type="NCBI Taxonomy" id="307448"/>
    <lineage>
        <taxon>Viruses</taxon>
        <taxon>Viruses incertae sedis</taxon>
        <taxon>Naldaviricetes</taxon>
        <taxon>Lefavirales</taxon>
        <taxon>Baculoviridae</taxon>
        <taxon>Betabaculovirus</taxon>
        <taxon>Betabaculovirus hycuneae</taxon>
    </lineage>
</organism>
<feature type="compositionally biased region" description="Polar residues" evidence="1">
    <location>
        <begin position="50"/>
        <end position="59"/>
    </location>
</feature>
<feature type="region of interest" description="Disordered" evidence="1">
    <location>
        <begin position="1"/>
        <end position="69"/>
    </location>
</feature>
<name>A0AAF1D2B8_9BBAC</name>
<gene>
    <name evidence="2" type="ORF">HycuGV_00123</name>
</gene>
<evidence type="ECO:0000313" key="3">
    <source>
        <dbReference type="Proteomes" id="UP000831479"/>
    </source>
</evidence>
<proteinExistence type="predicted"/>
<evidence type="ECO:0000313" key="2">
    <source>
        <dbReference type="EMBL" id="QBQ01676.1"/>
    </source>
</evidence>